<evidence type="ECO:0000256" key="1">
    <source>
        <dbReference type="SAM" id="Phobius"/>
    </source>
</evidence>
<proteinExistence type="predicted"/>
<feature type="non-terminal residue" evidence="2">
    <location>
        <position position="1"/>
    </location>
</feature>
<evidence type="ECO:0000313" key="2">
    <source>
        <dbReference type="EMBL" id="CDW25036.1"/>
    </source>
</evidence>
<keyword evidence="1" id="KW-0472">Membrane</keyword>
<protein>
    <submittedName>
        <fullName evidence="2">Uncharacterized protein</fullName>
    </submittedName>
</protein>
<keyword evidence="1" id="KW-1133">Transmembrane helix</keyword>
<name>A0A0K2THN9_LEPSM</name>
<dbReference type="AlphaFoldDB" id="A0A0K2THN9"/>
<feature type="transmembrane region" description="Helical" evidence="1">
    <location>
        <begin position="34"/>
        <end position="52"/>
    </location>
</feature>
<reference evidence="2" key="1">
    <citation type="submission" date="2014-05" db="EMBL/GenBank/DDBJ databases">
        <authorList>
            <person name="Chronopoulou M."/>
        </authorList>
    </citation>
    <scope>NUCLEOTIDE SEQUENCE</scope>
    <source>
        <tissue evidence="2">Whole organism</tissue>
    </source>
</reference>
<organism evidence="2">
    <name type="scientific">Lepeophtheirus salmonis</name>
    <name type="common">Salmon louse</name>
    <name type="synonym">Caligus salmonis</name>
    <dbReference type="NCBI Taxonomy" id="72036"/>
    <lineage>
        <taxon>Eukaryota</taxon>
        <taxon>Metazoa</taxon>
        <taxon>Ecdysozoa</taxon>
        <taxon>Arthropoda</taxon>
        <taxon>Crustacea</taxon>
        <taxon>Multicrustacea</taxon>
        <taxon>Hexanauplia</taxon>
        <taxon>Copepoda</taxon>
        <taxon>Siphonostomatoida</taxon>
        <taxon>Caligidae</taxon>
        <taxon>Lepeophtheirus</taxon>
    </lineage>
</organism>
<dbReference type="EMBL" id="HACA01007675">
    <property type="protein sequence ID" value="CDW25036.1"/>
    <property type="molecule type" value="Transcribed_RNA"/>
</dbReference>
<sequence length="57" mass="7022">SYSCRLRSYTSRRKISIVKQFEVHHECPIEFQHFLSFFFLSFSFIIRLLFFLRGGWI</sequence>
<accession>A0A0K2THN9</accession>
<keyword evidence="1" id="KW-0812">Transmembrane</keyword>